<comment type="caution">
    <text evidence="4">The sequence shown here is derived from an EMBL/GenBank/DDBJ whole genome shotgun (WGS) entry which is preliminary data.</text>
</comment>
<name>A0ABX0TMU2_9SPHN</name>
<dbReference type="RefSeq" id="WP_167071392.1">
    <property type="nucleotide sequence ID" value="NZ_JAAOZC010000001.1"/>
</dbReference>
<evidence type="ECO:0000313" key="5">
    <source>
        <dbReference type="Proteomes" id="UP000727456"/>
    </source>
</evidence>
<evidence type="ECO:0000256" key="1">
    <source>
        <dbReference type="ARBA" id="ARBA00022857"/>
    </source>
</evidence>
<organism evidence="4 5">
    <name type="scientific">Sphingomonas vulcanisoli</name>
    <dbReference type="NCBI Taxonomy" id="1658060"/>
    <lineage>
        <taxon>Bacteria</taxon>
        <taxon>Pseudomonadati</taxon>
        <taxon>Pseudomonadota</taxon>
        <taxon>Alphaproteobacteria</taxon>
        <taxon>Sphingomonadales</taxon>
        <taxon>Sphingomonadaceae</taxon>
        <taxon>Sphingomonas</taxon>
    </lineage>
</organism>
<dbReference type="Pfam" id="PF01370">
    <property type="entry name" value="Epimerase"/>
    <property type="match status" value="1"/>
</dbReference>
<keyword evidence="1" id="KW-0521">NADP</keyword>
<reference evidence="4 5" key="1">
    <citation type="submission" date="2020-03" db="EMBL/GenBank/DDBJ databases">
        <title>Genomic Encyclopedia of Type Strains, Phase III (KMG-III): the genomes of soil and plant-associated and newly described type strains.</title>
        <authorList>
            <person name="Whitman W."/>
        </authorList>
    </citation>
    <scope>NUCLEOTIDE SEQUENCE [LARGE SCALE GENOMIC DNA]</scope>
    <source>
        <strain evidence="4 5">CECT 8804</strain>
    </source>
</reference>
<evidence type="ECO:0000313" key="4">
    <source>
        <dbReference type="EMBL" id="NIJ06756.1"/>
    </source>
</evidence>
<dbReference type="InterPro" id="IPR001509">
    <property type="entry name" value="Epimerase_deHydtase"/>
</dbReference>
<dbReference type="EMBL" id="JAAOZC010000001">
    <property type="protein sequence ID" value="NIJ06756.1"/>
    <property type="molecule type" value="Genomic_DNA"/>
</dbReference>
<dbReference type="InterPro" id="IPR036291">
    <property type="entry name" value="NAD(P)-bd_dom_sf"/>
</dbReference>
<keyword evidence="5" id="KW-1185">Reference proteome</keyword>
<dbReference type="PANTHER" id="PTHR43103:SF3">
    <property type="entry name" value="ADP-L-GLYCERO-D-MANNO-HEPTOSE-6-EPIMERASE"/>
    <property type="match status" value="1"/>
</dbReference>
<evidence type="ECO:0000259" key="3">
    <source>
        <dbReference type="Pfam" id="PF01370"/>
    </source>
</evidence>
<dbReference type="Gene3D" id="3.40.50.720">
    <property type="entry name" value="NAD(P)-binding Rossmann-like Domain"/>
    <property type="match status" value="1"/>
</dbReference>
<gene>
    <name evidence="4" type="ORF">FHS31_000338</name>
</gene>
<dbReference type="PANTHER" id="PTHR43103">
    <property type="entry name" value="NUCLEOSIDE-DIPHOSPHATE-SUGAR EPIMERASE"/>
    <property type="match status" value="1"/>
</dbReference>
<dbReference type="Proteomes" id="UP000727456">
    <property type="component" value="Unassembled WGS sequence"/>
</dbReference>
<evidence type="ECO:0000256" key="2">
    <source>
        <dbReference type="ARBA" id="ARBA00023277"/>
    </source>
</evidence>
<proteinExistence type="predicted"/>
<protein>
    <submittedName>
        <fullName evidence="4">Nucleoside-diphosphate-sugar epimerase</fullName>
    </submittedName>
</protein>
<accession>A0ABX0TMU2</accession>
<feature type="domain" description="NAD-dependent epimerase/dehydratase" evidence="3">
    <location>
        <begin position="8"/>
        <end position="206"/>
    </location>
</feature>
<keyword evidence="2" id="KW-0119">Carbohydrate metabolism</keyword>
<sequence>MTHAARRILVTGADGFIGARLVRALLADPRFAEAAIVLNDLRLDDLDDPRLIRCEGDFGHPAIRARLVADAPDLVFHLAGVLGGAAEADYGLARRINIDATLALLEVLRNEHAPPRIVFASSIAVFGPPLPTAVNDDTMPLPTMTYGAQKRMIEIAIEQFSARGWIDGLALRLPGIVARPGADTRLKSAFLNTLFYRFAAGEAITLPVAVTGATWLISVQACIAALLHAGAIERDRLGRRRALTLPAQCVRFGDLVAALGRRFPDCGAHVDYAPDAAIEAQFGSQPPLATPLADALGFGHDGDLDALVLRAMEEGA</sequence>
<dbReference type="SUPFAM" id="SSF51735">
    <property type="entry name" value="NAD(P)-binding Rossmann-fold domains"/>
    <property type="match status" value="1"/>
</dbReference>
<dbReference type="Gene3D" id="3.90.25.10">
    <property type="entry name" value="UDP-galactose 4-epimerase, domain 1"/>
    <property type="match status" value="1"/>
</dbReference>